<feature type="region of interest" description="Disordered" evidence="10">
    <location>
        <begin position="447"/>
        <end position="504"/>
    </location>
</feature>
<reference evidence="12 13" key="1">
    <citation type="submission" date="2016-04" db="EMBL/GenBank/DDBJ databases">
        <title>Genome analyses suggest a sexual origin of heterokaryosis in a supposedly ancient asexual fungus.</title>
        <authorList>
            <person name="Ropars J."/>
            <person name="Sedzielewska K."/>
            <person name="Noel J."/>
            <person name="Charron P."/>
            <person name="Farinelli L."/>
            <person name="Marton T."/>
            <person name="Kruger M."/>
            <person name="Pelin A."/>
            <person name="Brachmann A."/>
            <person name="Corradi N."/>
        </authorList>
    </citation>
    <scope>NUCLEOTIDE SEQUENCE [LARGE SCALE GENOMIC DNA]</scope>
    <source>
        <strain evidence="12 13">C2</strain>
    </source>
</reference>
<evidence type="ECO:0000256" key="1">
    <source>
        <dbReference type="ARBA" id="ARBA00004567"/>
    </source>
</evidence>
<proteinExistence type="inferred from homology"/>
<dbReference type="AlphaFoldDB" id="A0A2N1NCP6"/>
<dbReference type="VEuPathDB" id="FungiDB:FUN_018541"/>
<dbReference type="GO" id="GO:0006405">
    <property type="term" value="P:RNA export from nucleus"/>
    <property type="evidence" value="ECO:0007669"/>
    <property type="project" value="TreeGrafter"/>
</dbReference>
<feature type="compositionally biased region" description="Low complexity" evidence="10">
    <location>
        <begin position="490"/>
        <end position="504"/>
    </location>
</feature>
<name>A0A2N1NCP6_9GLOM</name>
<comment type="similarity">
    <text evidence="2">Belongs to the nucleoporin NSP1/NUP62 family.</text>
</comment>
<keyword evidence="4" id="KW-0509">mRNA transport</keyword>
<keyword evidence="5" id="KW-0653">Protein transport</keyword>
<dbReference type="GO" id="GO:0051028">
    <property type="term" value="P:mRNA transport"/>
    <property type="evidence" value="ECO:0007669"/>
    <property type="project" value="UniProtKB-KW"/>
</dbReference>
<keyword evidence="6" id="KW-0811">Translocation</keyword>
<dbReference type="InterPro" id="IPR007758">
    <property type="entry name" value="Nucleoporin_NSP1_C"/>
</dbReference>
<gene>
    <name evidence="12" type="ORF">RhiirC2_744416</name>
</gene>
<reference evidence="12 13" key="2">
    <citation type="submission" date="2017-10" db="EMBL/GenBank/DDBJ databases">
        <title>Extensive intraspecific genome diversity in a model arbuscular mycorrhizal fungus.</title>
        <authorList>
            <person name="Chen E.C.H."/>
            <person name="Morin E."/>
            <person name="Baudet D."/>
            <person name="Noel J."/>
            <person name="Ndikumana S."/>
            <person name="Charron P."/>
            <person name="St-Onge C."/>
            <person name="Giorgi J."/>
            <person name="Grigoriev I.V."/>
            <person name="Roux C."/>
            <person name="Martin F.M."/>
            <person name="Corradi N."/>
        </authorList>
    </citation>
    <scope>NUCLEOTIDE SEQUENCE [LARGE SCALE GENOMIC DNA]</scope>
    <source>
        <strain evidence="12 13">C2</strain>
    </source>
</reference>
<feature type="compositionally biased region" description="Polar residues" evidence="10">
    <location>
        <begin position="453"/>
        <end position="489"/>
    </location>
</feature>
<evidence type="ECO:0000256" key="4">
    <source>
        <dbReference type="ARBA" id="ARBA00022816"/>
    </source>
</evidence>
<feature type="compositionally biased region" description="Low complexity" evidence="10">
    <location>
        <begin position="197"/>
        <end position="212"/>
    </location>
</feature>
<dbReference type="Gene3D" id="1.20.5.170">
    <property type="match status" value="1"/>
</dbReference>
<keyword evidence="7" id="KW-0906">Nuclear pore complex</keyword>
<feature type="compositionally biased region" description="Low complexity" evidence="10">
    <location>
        <begin position="402"/>
        <end position="412"/>
    </location>
</feature>
<feature type="compositionally biased region" description="Low complexity" evidence="10">
    <location>
        <begin position="10"/>
        <end position="24"/>
    </location>
</feature>
<dbReference type="GO" id="GO:0005543">
    <property type="term" value="F:phospholipid binding"/>
    <property type="evidence" value="ECO:0007669"/>
    <property type="project" value="TreeGrafter"/>
</dbReference>
<evidence type="ECO:0000256" key="5">
    <source>
        <dbReference type="ARBA" id="ARBA00022927"/>
    </source>
</evidence>
<evidence type="ECO:0000256" key="9">
    <source>
        <dbReference type="SAM" id="Coils"/>
    </source>
</evidence>
<dbReference type="EMBL" id="LLXL01000509">
    <property type="protein sequence ID" value="PKK71570.1"/>
    <property type="molecule type" value="Genomic_DNA"/>
</dbReference>
<dbReference type="Proteomes" id="UP000233469">
    <property type="component" value="Unassembled WGS sequence"/>
</dbReference>
<feature type="compositionally biased region" description="Low complexity" evidence="10">
    <location>
        <begin position="129"/>
        <end position="159"/>
    </location>
</feature>
<dbReference type="VEuPathDB" id="FungiDB:RhiirA1_411945"/>
<keyword evidence="9" id="KW-0175">Coiled coil</keyword>
<feature type="compositionally biased region" description="Low complexity" evidence="10">
    <location>
        <begin position="383"/>
        <end position="392"/>
    </location>
</feature>
<protein>
    <recommendedName>
        <fullName evidence="11">Nucleoporin NSP1-like C-terminal domain-containing protein</fullName>
    </recommendedName>
</protein>
<comment type="subcellular location">
    <subcellularLocation>
        <location evidence="1">Nucleus</location>
        <location evidence="1">Nuclear pore complex</location>
    </subcellularLocation>
</comment>
<evidence type="ECO:0000256" key="3">
    <source>
        <dbReference type="ARBA" id="ARBA00022448"/>
    </source>
</evidence>
<evidence type="ECO:0000256" key="8">
    <source>
        <dbReference type="ARBA" id="ARBA00023242"/>
    </source>
</evidence>
<feature type="region of interest" description="Disordered" evidence="10">
    <location>
        <begin position="90"/>
        <end position="259"/>
    </location>
</feature>
<organism evidence="12 13">
    <name type="scientific">Rhizophagus irregularis</name>
    <dbReference type="NCBI Taxonomy" id="588596"/>
    <lineage>
        <taxon>Eukaryota</taxon>
        <taxon>Fungi</taxon>
        <taxon>Fungi incertae sedis</taxon>
        <taxon>Mucoromycota</taxon>
        <taxon>Glomeromycotina</taxon>
        <taxon>Glomeromycetes</taxon>
        <taxon>Glomerales</taxon>
        <taxon>Glomeraceae</taxon>
        <taxon>Rhizophagus</taxon>
    </lineage>
</organism>
<dbReference type="GO" id="GO:0006606">
    <property type="term" value="P:protein import into nucleus"/>
    <property type="evidence" value="ECO:0007669"/>
    <property type="project" value="TreeGrafter"/>
</dbReference>
<dbReference type="InterPro" id="IPR026010">
    <property type="entry name" value="NSP1/NUP62"/>
</dbReference>
<sequence length="729" mass="75539">MKPSFGAPISSTTQSSFPSFSKPTESTTGGAAAGSSLLKDNTATQQSGSAFGGFNNNGTAPFGGVTAGFGKPISFGVANQTTASQTTATTVGPSLFGFPKTTSPPTTVSTQAQSPFSTVTNTQSSAKPFGFTTSSTGTTQSGFTGFGNPSSSSSTATTTQPALFGFGNPSSSSTATTTQPGFAGFGNLPSTTTTTQSGFGNFGNTSTNTTTNKPGLGFGNPSLPTATTTKPGFGFGSLSSSTTTTSQSGLAGFGNQTSSTSAASTQAQSFGAATTAPTSPFSSFGGTATTKSAFGSFGNTNQTTSAGSQSTLLGSFRQSSATASTISGAGLGSIGNIATTSAPASATGFGFGNPRTTNTSPFGNLNKPSGTTTPTLQTGFSLTTTTSPSQSSNLASRIGGLSSTQSTTQSTTARPFSAFGTSTTTTIAPSIFPSTSSSLKAPSLSITKPPSIIPQTTSTGLFPTSSTTPSQFRPTLQTSSSSNINFPARTSTTVGTTSQSSTESIPSSSAWLKNSNIETIINRWKKDLDTSLKKFHNQASQLREKDQKIIENSGRIVRLEEESTKAELLQSEIDAGLDSIARRQDELEKMLSEYEVKFSEPVLDSTKPLDKEREKNYDMAEEINQELGEMSQVLSTIITDVNRNIIKPYVIDESNGNQDKEDIEEDPMDEVVKILNSHLTSLQWIDSQANQLTQGVQNAKQLLIQAENELNAQQQQQQQQQQNGTNNPV</sequence>
<keyword evidence="8" id="KW-0539">Nucleus</keyword>
<dbReference type="PANTHER" id="PTHR12084">
    <property type="entry name" value="NUCLEAR PORE GLYCOPROTEIN P62-RELATED"/>
    <property type="match status" value="1"/>
</dbReference>
<dbReference type="Pfam" id="PF05064">
    <property type="entry name" value="Nsp1_C"/>
    <property type="match status" value="1"/>
</dbReference>
<feature type="region of interest" description="Disordered" evidence="10">
    <location>
        <begin position="1"/>
        <end position="52"/>
    </location>
</feature>
<evidence type="ECO:0000259" key="11">
    <source>
        <dbReference type="Pfam" id="PF05064"/>
    </source>
</evidence>
<evidence type="ECO:0000256" key="7">
    <source>
        <dbReference type="ARBA" id="ARBA00023132"/>
    </source>
</evidence>
<feature type="compositionally biased region" description="Low complexity" evidence="10">
    <location>
        <begin position="236"/>
        <end position="259"/>
    </location>
</feature>
<feature type="region of interest" description="Disordered" evidence="10">
    <location>
        <begin position="383"/>
        <end position="417"/>
    </location>
</feature>
<feature type="compositionally biased region" description="Polar residues" evidence="10">
    <location>
        <begin position="116"/>
        <end position="126"/>
    </location>
</feature>
<evidence type="ECO:0000313" key="13">
    <source>
        <dbReference type="Proteomes" id="UP000233469"/>
    </source>
</evidence>
<keyword evidence="3" id="KW-0813">Transport</keyword>
<evidence type="ECO:0000256" key="10">
    <source>
        <dbReference type="SAM" id="MobiDB-lite"/>
    </source>
</evidence>
<dbReference type="PANTHER" id="PTHR12084:SF0">
    <property type="entry name" value="NUCLEAR PORE GLYCOPROTEIN P62"/>
    <property type="match status" value="1"/>
</dbReference>
<evidence type="ECO:0000256" key="2">
    <source>
        <dbReference type="ARBA" id="ARBA00005911"/>
    </source>
</evidence>
<dbReference type="GO" id="GO:0044613">
    <property type="term" value="C:nuclear pore central transport channel"/>
    <property type="evidence" value="ECO:0007669"/>
    <property type="project" value="TreeGrafter"/>
</dbReference>
<feature type="compositionally biased region" description="Low complexity" evidence="10">
    <location>
        <begin position="101"/>
        <end position="115"/>
    </location>
</feature>
<dbReference type="GO" id="GO:0017056">
    <property type="term" value="F:structural constituent of nuclear pore"/>
    <property type="evidence" value="ECO:0007669"/>
    <property type="project" value="InterPro"/>
</dbReference>
<evidence type="ECO:0000313" key="12">
    <source>
        <dbReference type="EMBL" id="PKK71570.1"/>
    </source>
</evidence>
<comment type="caution">
    <text evidence="12">The sequence shown here is derived from an EMBL/GenBank/DDBJ whole genome shotgun (WGS) entry which is preliminary data.</text>
</comment>
<evidence type="ECO:0000256" key="6">
    <source>
        <dbReference type="ARBA" id="ARBA00023010"/>
    </source>
</evidence>
<dbReference type="VEuPathDB" id="FungiDB:RhiirFUN_014972"/>
<feature type="domain" description="Nucleoporin NSP1-like C-terminal" evidence="11">
    <location>
        <begin position="501"/>
        <end position="602"/>
    </location>
</feature>
<accession>A0A2N1NCP6</accession>
<feature type="coiled-coil region" evidence="9">
    <location>
        <begin position="689"/>
        <end position="723"/>
    </location>
</feature>